<gene>
    <name evidence="3" type="ORF">FC093_21220</name>
</gene>
<keyword evidence="3" id="KW-0808">Transferase</keyword>
<feature type="domain" description="Glycosyltransferase subfamily 4-like N-terminal" evidence="2">
    <location>
        <begin position="14"/>
        <end position="170"/>
    </location>
</feature>
<dbReference type="InterPro" id="IPR028098">
    <property type="entry name" value="Glyco_trans_4-like_N"/>
</dbReference>
<dbReference type="EMBL" id="SZQL01000025">
    <property type="protein sequence ID" value="TKK65027.1"/>
    <property type="molecule type" value="Genomic_DNA"/>
</dbReference>
<evidence type="ECO:0000313" key="4">
    <source>
        <dbReference type="Proteomes" id="UP000305848"/>
    </source>
</evidence>
<dbReference type="Proteomes" id="UP000305848">
    <property type="component" value="Unassembled WGS sequence"/>
</dbReference>
<evidence type="ECO:0000259" key="2">
    <source>
        <dbReference type="Pfam" id="PF13439"/>
    </source>
</evidence>
<dbReference type="OrthoDB" id="1522162at2"/>
<dbReference type="SUPFAM" id="SSF53756">
    <property type="entry name" value="UDP-Glycosyltransferase/glycogen phosphorylase"/>
    <property type="match status" value="1"/>
</dbReference>
<dbReference type="Pfam" id="PF13439">
    <property type="entry name" value="Glyco_transf_4"/>
    <property type="match status" value="1"/>
</dbReference>
<dbReference type="GO" id="GO:0016757">
    <property type="term" value="F:glycosyltransferase activity"/>
    <property type="evidence" value="ECO:0007669"/>
    <property type="project" value="InterPro"/>
</dbReference>
<dbReference type="AlphaFoldDB" id="A0A4U3KVI2"/>
<dbReference type="CDD" id="cd03801">
    <property type="entry name" value="GT4_PimA-like"/>
    <property type="match status" value="1"/>
</dbReference>
<evidence type="ECO:0000259" key="1">
    <source>
        <dbReference type="Pfam" id="PF00534"/>
    </source>
</evidence>
<dbReference type="PANTHER" id="PTHR12526">
    <property type="entry name" value="GLYCOSYLTRANSFERASE"/>
    <property type="match status" value="1"/>
</dbReference>
<evidence type="ECO:0000313" key="3">
    <source>
        <dbReference type="EMBL" id="TKK65027.1"/>
    </source>
</evidence>
<feature type="domain" description="Glycosyl transferase family 1" evidence="1">
    <location>
        <begin position="184"/>
        <end position="339"/>
    </location>
</feature>
<protein>
    <submittedName>
        <fullName evidence="3">Glycosyltransferase family 4 protein</fullName>
    </submittedName>
</protein>
<name>A0A4U3KVI2_9BACT</name>
<organism evidence="3 4">
    <name type="scientific">Ilyomonas limi</name>
    <dbReference type="NCBI Taxonomy" id="2575867"/>
    <lineage>
        <taxon>Bacteria</taxon>
        <taxon>Pseudomonadati</taxon>
        <taxon>Bacteroidota</taxon>
        <taxon>Chitinophagia</taxon>
        <taxon>Chitinophagales</taxon>
        <taxon>Chitinophagaceae</taxon>
        <taxon>Ilyomonas</taxon>
    </lineage>
</organism>
<dbReference type="InterPro" id="IPR001296">
    <property type="entry name" value="Glyco_trans_1"/>
</dbReference>
<sequence>MKVLHLIQKPQLRGAEVFASQLSTHLEEAGHQAILVSVFAGPAALPFGGKVYALNASQSHRFTDVKAWKKLAAIIESEKPDVIQANAGDTLKYAAFSKLLFGWKQPVIFRNASMISLYIKSKLIRLFNAFLFSKVELVISVSNSSAEDFVKLFPALKNHIITIPVGIEVNEAVATGKNTIPTLQGNPKLIHVGGFSFEKNHAGLLSVFERIIKKMPGALLHLVGDGPLKQQTQSLVEQKGLKKQVVFHGYQKQPLSFIRQADALLLPSIIEGLPGVVLEAFYCKTPVIAYDTGGIGEVVINNKTGYLIPKQNEVAFADAVESALNNSEEINRFIANAYQLVTTQYMNDDIAVKFVKAYQTITNKQAFSTNKVLQPTKNVIQNDYI</sequence>
<dbReference type="Gene3D" id="3.40.50.2000">
    <property type="entry name" value="Glycogen Phosphorylase B"/>
    <property type="match status" value="2"/>
</dbReference>
<accession>A0A4U3KVI2</accession>
<reference evidence="3 4" key="1">
    <citation type="submission" date="2019-05" db="EMBL/GenBank/DDBJ databases">
        <title>Panacibacter sp. strain 17mud1-8 Genome sequencing and assembly.</title>
        <authorList>
            <person name="Chhetri G."/>
        </authorList>
    </citation>
    <scope>NUCLEOTIDE SEQUENCE [LARGE SCALE GENOMIC DNA]</scope>
    <source>
        <strain evidence="3 4">17mud1-8</strain>
    </source>
</reference>
<dbReference type="Pfam" id="PF00534">
    <property type="entry name" value="Glycos_transf_1"/>
    <property type="match status" value="1"/>
</dbReference>
<dbReference type="PANTHER" id="PTHR12526:SF630">
    <property type="entry name" value="GLYCOSYLTRANSFERASE"/>
    <property type="match status" value="1"/>
</dbReference>
<keyword evidence="4" id="KW-1185">Reference proteome</keyword>
<comment type="caution">
    <text evidence="3">The sequence shown here is derived from an EMBL/GenBank/DDBJ whole genome shotgun (WGS) entry which is preliminary data.</text>
</comment>
<proteinExistence type="predicted"/>
<dbReference type="RefSeq" id="WP_137263826.1">
    <property type="nucleotide sequence ID" value="NZ_SZQL01000025.1"/>
</dbReference>